<evidence type="ECO:0000256" key="3">
    <source>
        <dbReference type="ARBA" id="ARBA00022704"/>
    </source>
</evidence>
<dbReference type="PANTHER" id="PTHR47364:SF2">
    <property type="entry name" value="CYSTEINE PROTEINASE INHIBITOR 5"/>
    <property type="match status" value="1"/>
</dbReference>
<evidence type="ECO:0000313" key="6">
    <source>
        <dbReference type="EMBL" id="THU72580.1"/>
    </source>
</evidence>
<organism evidence="6 7">
    <name type="scientific">Musa balbisiana</name>
    <name type="common">Banana</name>
    <dbReference type="NCBI Taxonomy" id="52838"/>
    <lineage>
        <taxon>Eukaryota</taxon>
        <taxon>Viridiplantae</taxon>
        <taxon>Streptophyta</taxon>
        <taxon>Embryophyta</taxon>
        <taxon>Tracheophyta</taxon>
        <taxon>Spermatophyta</taxon>
        <taxon>Magnoliopsida</taxon>
        <taxon>Liliopsida</taxon>
        <taxon>Zingiberales</taxon>
        <taxon>Musaceae</taxon>
        <taxon>Musa</taxon>
    </lineage>
</organism>
<keyword evidence="4" id="KW-0732">Signal</keyword>
<evidence type="ECO:0000259" key="5">
    <source>
        <dbReference type="SMART" id="SM00043"/>
    </source>
</evidence>
<dbReference type="STRING" id="52838.A0A4S8KBT4"/>
<evidence type="ECO:0000313" key="7">
    <source>
        <dbReference type="Proteomes" id="UP000317650"/>
    </source>
</evidence>
<reference evidence="6 7" key="1">
    <citation type="journal article" date="2019" name="Nat. Plants">
        <title>Genome sequencing of Musa balbisiana reveals subgenome evolution and function divergence in polyploid bananas.</title>
        <authorList>
            <person name="Yao X."/>
        </authorList>
    </citation>
    <scope>NUCLEOTIDE SEQUENCE [LARGE SCALE GENOMIC DNA]</scope>
    <source>
        <strain evidence="7">cv. DH-PKW</strain>
        <tissue evidence="6">Leaves</tissue>
    </source>
</reference>
<keyword evidence="7" id="KW-1185">Reference proteome</keyword>
<dbReference type="CDD" id="cd00042">
    <property type="entry name" value="CY"/>
    <property type="match status" value="2"/>
</dbReference>
<dbReference type="AlphaFoldDB" id="A0A4S8KBT4"/>
<evidence type="ECO:0000256" key="2">
    <source>
        <dbReference type="ARBA" id="ARBA00022690"/>
    </source>
</evidence>
<dbReference type="Pfam" id="PF16845">
    <property type="entry name" value="SQAPI"/>
    <property type="match status" value="2"/>
</dbReference>
<dbReference type="PANTHER" id="PTHR47364">
    <property type="entry name" value="CYSTEINE PROTEINASE INHIBITOR 5"/>
    <property type="match status" value="1"/>
</dbReference>
<dbReference type="Proteomes" id="UP000317650">
    <property type="component" value="Chromosome 4"/>
</dbReference>
<feature type="domain" description="Cystatin" evidence="5">
    <location>
        <begin position="30"/>
        <end position="120"/>
    </location>
</feature>
<dbReference type="InterPro" id="IPR000010">
    <property type="entry name" value="Cystatin_dom"/>
</dbReference>
<sequence length="215" mass="23902">MRSLLPPLLCSLLVSTVFATSHALDRPRKGLDGGWTAIEDLKDPHVREIAEFAVSEHNKLEKTNLTLRKVEGGETQVVAGTNYRLVLEVRDGSGASARYEAVVWEKPWENFKQLASFHKLVIVGGWTPIKNISDPDVGEIAEFAIAEHNHEAGSNLTLCKVVKGETQVVAGINYKLVLEAKDGGVGVMSEYEAVVWEKTWEHFRRLTSFKLLEAH</sequence>
<comment type="similarity">
    <text evidence="1">Belongs to the cystatin family. Phytocystatin subfamily.</text>
</comment>
<dbReference type="PROSITE" id="PS00287">
    <property type="entry name" value="CYSTATIN"/>
    <property type="match status" value="2"/>
</dbReference>
<protein>
    <recommendedName>
        <fullName evidence="5">Cystatin domain-containing protein</fullName>
    </recommendedName>
</protein>
<proteinExistence type="inferred from homology"/>
<feature type="domain" description="Cystatin" evidence="5">
    <location>
        <begin position="121"/>
        <end position="212"/>
    </location>
</feature>
<comment type="caution">
    <text evidence="6">The sequence shown here is derived from an EMBL/GenBank/DDBJ whole genome shotgun (WGS) entry which is preliminary data.</text>
</comment>
<gene>
    <name evidence="6" type="ORF">C4D60_Mb04t13670</name>
</gene>
<feature type="chain" id="PRO_5020693686" description="Cystatin domain-containing protein" evidence="4">
    <location>
        <begin position="20"/>
        <end position="215"/>
    </location>
</feature>
<accession>A0A4S8KBT4</accession>
<dbReference type="SMART" id="SM00043">
    <property type="entry name" value="CY"/>
    <property type="match status" value="2"/>
</dbReference>
<dbReference type="Gene3D" id="3.10.450.10">
    <property type="match status" value="2"/>
</dbReference>
<dbReference type="InterPro" id="IPR046350">
    <property type="entry name" value="Cystatin_sf"/>
</dbReference>
<feature type="signal peptide" evidence="4">
    <location>
        <begin position="1"/>
        <end position="19"/>
    </location>
</feature>
<name>A0A4S8KBT4_MUSBA</name>
<keyword evidence="3" id="KW-0789">Thiol protease inhibitor</keyword>
<dbReference type="EMBL" id="PYDT01000001">
    <property type="protein sequence ID" value="THU72580.1"/>
    <property type="molecule type" value="Genomic_DNA"/>
</dbReference>
<dbReference type="InterPro" id="IPR018073">
    <property type="entry name" value="Prot_inh_cystat_CS"/>
</dbReference>
<dbReference type="GO" id="GO:0004869">
    <property type="term" value="F:cysteine-type endopeptidase inhibitor activity"/>
    <property type="evidence" value="ECO:0007669"/>
    <property type="project" value="UniProtKB-KW"/>
</dbReference>
<keyword evidence="2" id="KW-0646">Protease inhibitor</keyword>
<dbReference type="SUPFAM" id="SSF54403">
    <property type="entry name" value="Cystatin/monellin"/>
    <property type="match status" value="2"/>
</dbReference>
<evidence type="ECO:0000256" key="1">
    <source>
        <dbReference type="ARBA" id="ARBA00007233"/>
    </source>
</evidence>
<evidence type="ECO:0000256" key="4">
    <source>
        <dbReference type="SAM" id="SignalP"/>
    </source>
</evidence>